<evidence type="ECO:0000313" key="5">
    <source>
        <dbReference type="Proteomes" id="UP000324974"/>
    </source>
</evidence>
<dbReference type="Pfam" id="PF06719">
    <property type="entry name" value="AraC_N"/>
    <property type="match status" value="1"/>
</dbReference>
<evidence type="ECO:0000313" key="4">
    <source>
        <dbReference type="EMBL" id="QEL18359.1"/>
    </source>
</evidence>
<dbReference type="EMBL" id="CP042425">
    <property type="protein sequence ID" value="QEL18359.1"/>
    <property type="molecule type" value="Genomic_DNA"/>
</dbReference>
<gene>
    <name evidence="4" type="ORF">PX52LOC_05382</name>
</gene>
<name>A0A5C1AG07_9BACT</name>
<dbReference type="PANTHER" id="PTHR43436">
    <property type="entry name" value="ARAC-FAMILY TRANSCRIPTIONAL REGULATOR"/>
    <property type="match status" value="1"/>
</dbReference>
<dbReference type="RefSeq" id="WP_149112876.1">
    <property type="nucleotide sequence ID" value="NZ_CP042425.1"/>
</dbReference>
<evidence type="ECO:0000256" key="1">
    <source>
        <dbReference type="ARBA" id="ARBA00023015"/>
    </source>
</evidence>
<dbReference type="OrthoDB" id="34150at2"/>
<dbReference type="Gene3D" id="1.10.10.60">
    <property type="entry name" value="Homeodomain-like"/>
    <property type="match status" value="2"/>
</dbReference>
<proteinExistence type="predicted"/>
<dbReference type="SUPFAM" id="SSF46689">
    <property type="entry name" value="Homeodomain-like"/>
    <property type="match status" value="2"/>
</dbReference>
<dbReference type="InterPro" id="IPR018060">
    <property type="entry name" value="HTH_AraC"/>
</dbReference>
<dbReference type="InterPro" id="IPR009057">
    <property type="entry name" value="Homeodomain-like_sf"/>
</dbReference>
<dbReference type="SMART" id="SM00342">
    <property type="entry name" value="HTH_ARAC"/>
    <property type="match status" value="1"/>
</dbReference>
<dbReference type="GO" id="GO:0003700">
    <property type="term" value="F:DNA-binding transcription factor activity"/>
    <property type="evidence" value="ECO:0007669"/>
    <property type="project" value="InterPro"/>
</dbReference>
<keyword evidence="2" id="KW-0804">Transcription</keyword>
<dbReference type="Pfam" id="PF12833">
    <property type="entry name" value="HTH_18"/>
    <property type="match status" value="1"/>
</dbReference>
<evidence type="ECO:0000259" key="3">
    <source>
        <dbReference type="PROSITE" id="PS01124"/>
    </source>
</evidence>
<feature type="domain" description="HTH araC/xylS-type" evidence="3">
    <location>
        <begin position="191"/>
        <end position="289"/>
    </location>
</feature>
<sequence>MPEPAFVELTRLVDRHTGRDGIHPTAVGPLTLYRTSQPSAPNQCVYEPAFCIVAQGSKQLLLGDEVYRYDPSHFLLVSVDLPVAGQVIEATPACPYLGLKIVLDTAQIGELIADGGEARGFTPQRGLGVTSLDPGMVDTVVRLLRLLDTPEHVRVLAPLALREITYRLLAGSAGPRLRQIVAADGQAQRIGRVIRHLKTNFADPLRIEDLAREAHMSVSALHHHFKTVTALSPLQYQKQLRLQEARRLLLGEGLDAAEAGYRVGYESPSQFSREYRRLFGQPPQRDVSRLKRSPAPAAV</sequence>
<keyword evidence="1" id="KW-0805">Transcription regulation</keyword>
<evidence type="ECO:0000256" key="2">
    <source>
        <dbReference type="ARBA" id="ARBA00023163"/>
    </source>
</evidence>
<organism evidence="4 5">
    <name type="scientific">Limnoglobus roseus</name>
    <dbReference type="NCBI Taxonomy" id="2598579"/>
    <lineage>
        <taxon>Bacteria</taxon>
        <taxon>Pseudomonadati</taxon>
        <taxon>Planctomycetota</taxon>
        <taxon>Planctomycetia</taxon>
        <taxon>Gemmatales</taxon>
        <taxon>Gemmataceae</taxon>
        <taxon>Limnoglobus</taxon>
    </lineage>
</organism>
<accession>A0A5C1AG07</accession>
<dbReference type="InterPro" id="IPR009594">
    <property type="entry name" value="Tscrpt_reg_HTH_AraC_N"/>
</dbReference>
<keyword evidence="5" id="KW-1185">Reference proteome</keyword>
<dbReference type="PANTHER" id="PTHR43436:SF1">
    <property type="entry name" value="TRANSCRIPTIONAL REGULATORY PROTEIN"/>
    <property type="match status" value="1"/>
</dbReference>
<reference evidence="5" key="1">
    <citation type="submission" date="2019-08" db="EMBL/GenBank/DDBJ databases">
        <title>Limnoglobus roseus gen. nov., sp. nov., a novel freshwater planctomycete with a giant genome from the family Gemmataceae.</title>
        <authorList>
            <person name="Kulichevskaya I.S."/>
            <person name="Naumoff D.G."/>
            <person name="Miroshnikov K."/>
            <person name="Ivanova A."/>
            <person name="Philippov D.A."/>
            <person name="Hakobyan A."/>
            <person name="Rijpstra I.C."/>
            <person name="Sinninghe Damste J.S."/>
            <person name="Liesack W."/>
            <person name="Dedysh S.N."/>
        </authorList>
    </citation>
    <scope>NUCLEOTIDE SEQUENCE [LARGE SCALE GENOMIC DNA]</scope>
    <source>
        <strain evidence="5">PX52</strain>
    </source>
</reference>
<dbReference type="Proteomes" id="UP000324974">
    <property type="component" value="Chromosome"/>
</dbReference>
<dbReference type="AlphaFoldDB" id="A0A5C1AG07"/>
<dbReference type="GO" id="GO:0043565">
    <property type="term" value="F:sequence-specific DNA binding"/>
    <property type="evidence" value="ECO:0007669"/>
    <property type="project" value="InterPro"/>
</dbReference>
<dbReference type="PROSITE" id="PS01124">
    <property type="entry name" value="HTH_ARAC_FAMILY_2"/>
    <property type="match status" value="1"/>
</dbReference>
<dbReference type="KEGG" id="lrs:PX52LOC_05382"/>
<protein>
    <submittedName>
        <fullName evidence="4">AraC family transcriptional regulator</fullName>
    </submittedName>
</protein>